<proteinExistence type="predicted"/>
<name>A0A9W6QSX0_9PSEU</name>
<evidence type="ECO:0000313" key="1">
    <source>
        <dbReference type="EMBL" id="GLW95610.1"/>
    </source>
</evidence>
<dbReference type="EMBL" id="BSSD01000015">
    <property type="protein sequence ID" value="GLW95610.1"/>
    <property type="molecule type" value="Genomic_DNA"/>
</dbReference>
<gene>
    <name evidence="1" type="ORF">Aglo03_64260</name>
</gene>
<dbReference type="Proteomes" id="UP001165042">
    <property type="component" value="Unassembled WGS sequence"/>
</dbReference>
<keyword evidence="2" id="KW-1185">Reference proteome</keyword>
<accession>A0A9W6QSX0</accession>
<sequence length="61" mass="6585">MVTDGAYNLGHLGLGDWPTIATYDDGQLATLLAVSTTGKTGRLLLWADPHDDKSVAVLRFR</sequence>
<reference evidence="1" key="1">
    <citation type="submission" date="2023-02" db="EMBL/GenBank/DDBJ databases">
        <title>Actinokineospora globicatena NBRC 15670.</title>
        <authorList>
            <person name="Ichikawa N."/>
            <person name="Sato H."/>
            <person name="Tonouchi N."/>
        </authorList>
    </citation>
    <scope>NUCLEOTIDE SEQUENCE</scope>
    <source>
        <strain evidence="1">NBRC 15670</strain>
    </source>
</reference>
<comment type="caution">
    <text evidence="1">The sequence shown here is derived from an EMBL/GenBank/DDBJ whole genome shotgun (WGS) entry which is preliminary data.</text>
</comment>
<dbReference type="AlphaFoldDB" id="A0A9W6QSX0"/>
<evidence type="ECO:0000313" key="2">
    <source>
        <dbReference type="Proteomes" id="UP001165042"/>
    </source>
</evidence>
<organism evidence="1 2">
    <name type="scientific">Actinokineospora globicatena</name>
    <dbReference type="NCBI Taxonomy" id="103729"/>
    <lineage>
        <taxon>Bacteria</taxon>
        <taxon>Bacillati</taxon>
        <taxon>Actinomycetota</taxon>
        <taxon>Actinomycetes</taxon>
        <taxon>Pseudonocardiales</taxon>
        <taxon>Pseudonocardiaceae</taxon>
        <taxon>Actinokineospora</taxon>
    </lineage>
</organism>
<protein>
    <submittedName>
        <fullName evidence="1">Uncharacterized protein</fullName>
    </submittedName>
</protein>